<name>A0A366FIG6_9HYPH</name>
<dbReference type="GO" id="GO:0071949">
    <property type="term" value="F:FAD binding"/>
    <property type="evidence" value="ECO:0007669"/>
    <property type="project" value="InterPro"/>
</dbReference>
<dbReference type="AlphaFoldDB" id="A0A366FIG6"/>
<dbReference type="InterPro" id="IPR010354">
    <property type="entry name" value="Oleate_hydratase"/>
</dbReference>
<dbReference type="Pfam" id="PF06100">
    <property type="entry name" value="MCRA"/>
    <property type="match status" value="1"/>
</dbReference>
<dbReference type="Gene3D" id="3.30.9.80">
    <property type="match status" value="1"/>
</dbReference>
<dbReference type="GO" id="GO:0050151">
    <property type="term" value="F:oleate hydratase activity"/>
    <property type="evidence" value="ECO:0007669"/>
    <property type="project" value="InterPro"/>
</dbReference>
<dbReference type="Proteomes" id="UP000253529">
    <property type="component" value="Unassembled WGS sequence"/>
</dbReference>
<reference evidence="1 2" key="1">
    <citation type="submission" date="2018-06" db="EMBL/GenBank/DDBJ databases">
        <title>Genomic Encyclopedia of Type Strains, Phase IV (KMG-IV): sequencing the most valuable type-strain genomes for metagenomic binning, comparative biology and taxonomic classification.</title>
        <authorList>
            <person name="Goeker M."/>
        </authorList>
    </citation>
    <scope>NUCLEOTIDE SEQUENCE [LARGE SCALE GENOMIC DNA]</scope>
    <source>
        <strain evidence="1 2">DSM 24875</strain>
    </source>
</reference>
<dbReference type="SUPFAM" id="SSF51905">
    <property type="entry name" value="FAD/NAD(P)-binding domain"/>
    <property type="match status" value="1"/>
</dbReference>
<protein>
    <submittedName>
        <fullName evidence="1">Oleate hydratase</fullName>
    </submittedName>
</protein>
<evidence type="ECO:0000313" key="1">
    <source>
        <dbReference type="EMBL" id="RBP14377.1"/>
    </source>
</evidence>
<accession>A0A366FIG6</accession>
<dbReference type="InterPro" id="IPR036188">
    <property type="entry name" value="FAD/NAD-bd_sf"/>
</dbReference>
<dbReference type="RefSeq" id="WP_113889056.1">
    <property type="nucleotide sequence ID" value="NZ_QNRK01000009.1"/>
</dbReference>
<evidence type="ECO:0000313" key="2">
    <source>
        <dbReference type="Proteomes" id="UP000253529"/>
    </source>
</evidence>
<gene>
    <name evidence="1" type="ORF">DFR50_109131</name>
</gene>
<dbReference type="Gene3D" id="3.50.50.60">
    <property type="entry name" value="FAD/NAD(P)-binding domain"/>
    <property type="match status" value="2"/>
</dbReference>
<dbReference type="OrthoDB" id="4540221at2"/>
<comment type="caution">
    <text evidence="1">The sequence shown here is derived from an EMBL/GenBank/DDBJ whole genome shotgun (WGS) entry which is preliminary data.</text>
</comment>
<sequence length="521" mass="56210">MKAHIVGGGFGGLAAAVLLVRNAGISGPDITIYEAGDVLGGGLYLQGTAQRGYNLPGSVFDREFRCAFDLLAGIPAAKTPAMSVTDEFFAFNDAEPFDDRGRIVDRDGRLVAHDPRFGLTLGDFLRLARVALTPEAWLAGRRIDAFFPEAFFASEFWLLWSTLMGSLPQHGAVEFRRYLNRFLYLFPNLSDMTHILRTPYCQKQAFVEPMAAWLHPLGVNVLTGAVVTDLAFAPATERITVVGLEVERAGAAYPIAVAPEDLVLVTTGSQAACMSVGSMTEAPKPPGGGAAALWRRLAERRAGFGNPDVWFAADKAADSRWVAFTVTTTGTDFQDSLARLTGSKSGSGGLVTLRDAPWVPSVTVFHNPEVLGQPQDATVWWGYGLYPDRPGGHVRKAMTECAGAEILEEVVRQFGFDGRLAAIMRTSTCVPCCLPFVNNIWLPRKGGDRPAVVPEGSSNLGLIGQYVETPRDIAFTIEYSARTAWEAIHRLTGRGPAPPPVYQSQLDPKALLAALGVILGR</sequence>
<keyword evidence="2" id="KW-1185">Reference proteome</keyword>
<dbReference type="PANTHER" id="PTHR37417:SF2">
    <property type="entry name" value="67 KDA MYOSIN-CROSS-REACTIVE ANTIGEN FAMILY PROTEIN (AFU_ORTHOLOGUE AFUA_5G09970)"/>
    <property type="match status" value="1"/>
</dbReference>
<proteinExistence type="predicted"/>
<dbReference type="PANTHER" id="PTHR37417">
    <property type="entry name" value="67 KDA MYOSIN-CROSS-REACTIVE ANTIGEN FAMILY PROTEIN (AFU_ORTHOLOGUE AFUA_5G09970)"/>
    <property type="match status" value="1"/>
</dbReference>
<organism evidence="1 2">
    <name type="scientific">Roseiarcus fermentans</name>
    <dbReference type="NCBI Taxonomy" id="1473586"/>
    <lineage>
        <taxon>Bacteria</taxon>
        <taxon>Pseudomonadati</taxon>
        <taxon>Pseudomonadota</taxon>
        <taxon>Alphaproteobacteria</taxon>
        <taxon>Hyphomicrobiales</taxon>
        <taxon>Roseiarcaceae</taxon>
        <taxon>Roseiarcus</taxon>
    </lineage>
</organism>
<dbReference type="GO" id="GO:0006631">
    <property type="term" value="P:fatty acid metabolic process"/>
    <property type="evidence" value="ECO:0007669"/>
    <property type="project" value="InterPro"/>
</dbReference>
<dbReference type="EMBL" id="QNRK01000009">
    <property type="protein sequence ID" value="RBP14377.1"/>
    <property type="molecule type" value="Genomic_DNA"/>
</dbReference>